<evidence type="ECO:0000259" key="3">
    <source>
        <dbReference type="PROSITE" id="PS50883"/>
    </source>
</evidence>
<evidence type="ECO:0000313" key="4">
    <source>
        <dbReference type="EMBL" id="RXR04383.1"/>
    </source>
</evidence>
<dbReference type="PANTHER" id="PTHR33121:SF79">
    <property type="entry name" value="CYCLIC DI-GMP PHOSPHODIESTERASE PDED-RELATED"/>
    <property type="match status" value="1"/>
</dbReference>
<dbReference type="InterPro" id="IPR035919">
    <property type="entry name" value="EAL_sf"/>
</dbReference>
<evidence type="ECO:0000256" key="1">
    <source>
        <dbReference type="PROSITE-ProRule" id="PRU00169"/>
    </source>
</evidence>
<dbReference type="InterPro" id="IPR001789">
    <property type="entry name" value="Sig_transdc_resp-reg_receiver"/>
</dbReference>
<dbReference type="GO" id="GO:0000160">
    <property type="term" value="P:phosphorelay signal transduction system"/>
    <property type="evidence" value="ECO:0007669"/>
    <property type="project" value="InterPro"/>
</dbReference>
<dbReference type="CDD" id="cd01948">
    <property type="entry name" value="EAL"/>
    <property type="match status" value="1"/>
</dbReference>
<proteinExistence type="predicted"/>
<dbReference type="OrthoDB" id="197861at2"/>
<dbReference type="SUPFAM" id="SSF141868">
    <property type="entry name" value="EAL domain-like"/>
    <property type="match status" value="1"/>
</dbReference>
<evidence type="ECO:0000259" key="2">
    <source>
        <dbReference type="PROSITE" id="PS50110"/>
    </source>
</evidence>
<dbReference type="Pfam" id="PF00072">
    <property type="entry name" value="Response_reg"/>
    <property type="match status" value="1"/>
</dbReference>
<dbReference type="PROSITE" id="PS50110">
    <property type="entry name" value="RESPONSE_REGULATORY"/>
    <property type="match status" value="1"/>
</dbReference>
<dbReference type="RefSeq" id="WP_129471654.1">
    <property type="nucleotide sequence ID" value="NZ_SAWZ01000006.1"/>
</dbReference>
<dbReference type="AlphaFoldDB" id="A0A4Q1JTS6"/>
<dbReference type="SMART" id="SM00448">
    <property type="entry name" value="REC"/>
    <property type="match status" value="1"/>
</dbReference>
<dbReference type="InterPro" id="IPR050706">
    <property type="entry name" value="Cyclic-di-GMP_PDE-like"/>
</dbReference>
<accession>A0A4Q1JTS6</accession>
<protein>
    <submittedName>
        <fullName evidence="4">EAL domain-containing protein</fullName>
    </submittedName>
</protein>
<comment type="caution">
    <text evidence="4">The sequence shown here is derived from an EMBL/GenBank/DDBJ whole genome shotgun (WGS) entry which is preliminary data.</text>
</comment>
<dbReference type="GO" id="GO:0071111">
    <property type="term" value="F:cyclic-guanylate-specific phosphodiesterase activity"/>
    <property type="evidence" value="ECO:0007669"/>
    <property type="project" value="InterPro"/>
</dbReference>
<feature type="domain" description="Response regulatory" evidence="2">
    <location>
        <begin position="15"/>
        <end position="136"/>
    </location>
</feature>
<dbReference type="CDD" id="cd00156">
    <property type="entry name" value="REC"/>
    <property type="match status" value="1"/>
</dbReference>
<dbReference type="PROSITE" id="PS50883">
    <property type="entry name" value="EAL"/>
    <property type="match status" value="1"/>
</dbReference>
<keyword evidence="1" id="KW-0597">Phosphoprotein</keyword>
<keyword evidence="5" id="KW-1185">Reference proteome</keyword>
<evidence type="ECO:0000313" key="5">
    <source>
        <dbReference type="Proteomes" id="UP000289784"/>
    </source>
</evidence>
<feature type="modified residue" description="4-aspartylphosphate" evidence="1">
    <location>
        <position position="66"/>
    </location>
</feature>
<dbReference type="Gene3D" id="3.40.50.2300">
    <property type="match status" value="1"/>
</dbReference>
<dbReference type="Pfam" id="PF00563">
    <property type="entry name" value="EAL"/>
    <property type="match status" value="1"/>
</dbReference>
<name>A0A4Q1JTS6_9GAMM</name>
<organism evidence="4 5">
    <name type="scientific">Pseudoxanthomonas composti</name>
    <dbReference type="NCBI Taxonomy" id="2137479"/>
    <lineage>
        <taxon>Bacteria</taxon>
        <taxon>Pseudomonadati</taxon>
        <taxon>Pseudomonadota</taxon>
        <taxon>Gammaproteobacteria</taxon>
        <taxon>Lysobacterales</taxon>
        <taxon>Lysobacteraceae</taxon>
        <taxon>Pseudoxanthomonas</taxon>
    </lineage>
</organism>
<reference evidence="4 5" key="1">
    <citation type="submission" date="2019-01" db="EMBL/GenBank/DDBJ databases">
        <title>Pseudoxanthomonas composti sp. nov., isolated from compost.</title>
        <authorList>
            <person name="Yang G."/>
        </authorList>
    </citation>
    <scope>NUCLEOTIDE SEQUENCE [LARGE SCALE GENOMIC DNA]</scope>
    <source>
        <strain evidence="4 5">GSS15</strain>
    </source>
</reference>
<dbReference type="EMBL" id="SAWZ01000006">
    <property type="protein sequence ID" value="RXR04383.1"/>
    <property type="molecule type" value="Genomic_DNA"/>
</dbReference>
<sequence length="424" mass="45215">MPTAPQTSALHRFGTVLVVDDSQVQREHALALCLAMGAAAVEGAADGHAALARAAQDPPLGLMIVDLEMPGMDGVQLLDALARCGVRVPIVVASQRGPGLIDSVLQVGRNNGLQVLAGLEKPLRAAQFEAVLRAHAVPAPVPHARAPETAEAPGESTMAQMLREAVQRGQIEVAYQPKVDMRSGRVGGVEALARWRHPSLGPIAPDRFIAVAEREGLIHALTAGVADQAMARLAAWKRAGFALTLALNLSPSMLQNADLLDELLGLVRRHDLSPSEVVLEITESSLVSGSALGMLARLRLQGFGLSLDDYGTGFSSLQQLTRIPFTELKIDRSFVHGAHRSRNLRTVLESALDLAQRLELRSVAEGIETVEDWTLLQELGCDVAQGYLLSRPLAGGALHAWLLEHQRQLQEHGPLPGGANAPSH</sequence>
<dbReference type="Gene3D" id="3.20.20.450">
    <property type="entry name" value="EAL domain"/>
    <property type="match status" value="1"/>
</dbReference>
<dbReference type="PANTHER" id="PTHR33121">
    <property type="entry name" value="CYCLIC DI-GMP PHOSPHODIESTERASE PDEF"/>
    <property type="match status" value="1"/>
</dbReference>
<dbReference type="SMART" id="SM00052">
    <property type="entry name" value="EAL"/>
    <property type="match status" value="1"/>
</dbReference>
<feature type="domain" description="EAL" evidence="3">
    <location>
        <begin position="155"/>
        <end position="406"/>
    </location>
</feature>
<dbReference type="SUPFAM" id="SSF52172">
    <property type="entry name" value="CheY-like"/>
    <property type="match status" value="1"/>
</dbReference>
<dbReference type="Proteomes" id="UP000289784">
    <property type="component" value="Unassembled WGS sequence"/>
</dbReference>
<dbReference type="InterPro" id="IPR011006">
    <property type="entry name" value="CheY-like_superfamily"/>
</dbReference>
<dbReference type="InterPro" id="IPR001633">
    <property type="entry name" value="EAL_dom"/>
</dbReference>
<gene>
    <name evidence="4" type="ORF">EPA99_13005</name>
</gene>